<evidence type="ECO:0000313" key="2">
    <source>
        <dbReference type="EMBL" id="KZD05427.1"/>
    </source>
</evidence>
<comment type="caution">
    <text evidence="2">The sequence shown here is derived from an EMBL/GenBank/DDBJ whole genome shotgun (WGS) entry which is preliminary data.</text>
</comment>
<dbReference type="RefSeq" id="WP_063092044.1">
    <property type="nucleotide sequence ID" value="NZ_JAINWB010000002.1"/>
</dbReference>
<name>A0ABR5Y4R6_9PROT</name>
<dbReference type="Proteomes" id="UP000076167">
    <property type="component" value="Unassembled WGS sequence"/>
</dbReference>
<keyword evidence="1" id="KW-0812">Transmembrane</keyword>
<evidence type="ECO:0000256" key="1">
    <source>
        <dbReference type="SAM" id="Phobius"/>
    </source>
</evidence>
<evidence type="ECO:0008006" key="4">
    <source>
        <dbReference type="Google" id="ProtNLM"/>
    </source>
</evidence>
<evidence type="ECO:0000313" key="3">
    <source>
        <dbReference type="Proteomes" id="UP000076167"/>
    </source>
</evidence>
<keyword evidence="1" id="KW-0472">Membrane</keyword>
<organism evidence="2 3">
    <name type="scientific">Thalassospira xiamenensis</name>
    <dbReference type="NCBI Taxonomy" id="220697"/>
    <lineage>
        <taxon>Bacteria</taxon>
        <taxon>Pseudomonadati</taxon>
        <taxon>Pseudomonadota</taxon>
        <taxon>Alphaproteobacteria</taxon>
        <taxon>Rhodospirillales</taxon>
        <taxon>Thalassospiraceae</taxon>
        <taxon>Thalassospira</taxon>
    </lineage>
</organism>
<keyword evidence="1" id="KW-1133">Transmembrane helix</keyword>
<proteinExistence type="predicted"/>
<feature type="transmembrane region" description="Helical" evidence="1">
    <location>
        <begin position="7"/>
        <end position="26"/>
    </location>
</feature>
<accession>A0ABR5Y4R6</accession>
<feature type="transmembrane region" description="Helical" evidence="1">
    <location>
        <begin position="46"/>
        <end position="66"/>
    </location>
</feature>
<keyword evidence="3" id="KW-1185">Reference proteome</keyword>
<sequence>MGRWFHPALLLLCGSISGGLITAIYLTGLFGVSLPSTFELPAIPSGWGGVIGTLLTGAVAISLFGVQRYVDKADRDRDDKNKDRLSISLAKTHLRKVDEFFSDEYVKSKLRGWLDNDGYAYVPDNNDEFFEALLCLTVRAGGFSYIFKKSSNYLYEVSRDEEYRDEFHSVAIMLYQRSREIETYISGIKELILMDPESFVENDRKKYSTNIRLILSLLEGGVHSLDLIELHERATMLSR</sequence>
<gene>
    <name evidence="2" type="ORF">AUP40_00400</name>
</gene>
<protein>
    <recommendedName>
        <fullName evidence="4">Phage abortive infection protein</fullName>
    </recommendedName>
</protein>
<dbReference type="EMBL" id="LPXL01000012">
    <property type="protein sequence ID" value="KZD05427.1"/>
    <property type="molecule type" value="Genomic_DNA"/>
</dbReference>
<reference evidence="2 3" key="1">
    <citation type="submission" date="2015-12" db="EMBL/GenBank/DDBJ databases">
        <title>Genome sequence of Thalassospira xiamenensis MCCC 1A03005.</title>
        <authorList>
            <person name="Lu L."/>
            <person name="Lai Q."/>
            <person name="Shao Z."/>
            <person name="Qian P."/>
        </authorList>
    </citation>
    <scope>NUCLEOTIDE SEQUENCE [LARGE SCALE GENOMIC DNA]</scope>
    <source>
        <strain evidence="2 3">MCCC 1A03005</strain>
    </source>
</reference>